<dbReference type="PROSITE" id="PS51257">
    <property type="entry name" value="PROKAR_LIPOPROTEIN"/>
    <property type="match status" value="1"/>
</dbReference>
<keyword evidence="3" id="KW-0449">Lipoprotein</keyword>
<dbReference type="EMBL" id="JBHSEL010000053">
    <property type="protein sequence ID" value="MFC4625169.1"/>
    <property type="molecule type" value="Genomic_DNA"/>
</dbReference>
<feature type="signal peptide" evidence="1">
    <location>
        <begin position="1"/>
        <end position="20"/>
    </location>
</feature>
<dbReference type="Proteomes" id="UP001596042">
    <property type="component" value="Unassembled WGS sequence"/>
</dbReference>
<protein>
    <submittedName>
        <fullName evidence="3">ABC-type transport auxiliary lipoprotein family protein</fullName>
    </submittedName>
</protein>
<evidence type="ECO:0000313" key="4">
    <source>
        <dbReference type="Proteomes" id="UP001596042"/>
    </source>
</evidence>
<dbReference type="Gene3D" id="3.40.50.10610">
    <property type="entry name" value="ABC-type transport auxiliary lipoprotein component"/>
    <property type="match status" value="1"/>
</dbReference>
<dbReference type="InterPro" id="IPR005586">
    <property type="entry name" value="ABC_trans_aux"/>
</dbReference>
<name>A0ABV9H447_9HYPH</name>
<evidence type="ECO:0000256" key="1">
    <source>
        <dbReference type="SAM" id="SignalP"/>
    </source>
</evidence>
<accession>A0ABV9H447</accession>
<keyword evidence="1" id="KW-0732">Signal</keyword>
<feature type="domain" description="ABC-type transport auxiliary lipoprotein component" evidence="2">
    <location>
        <begin position="32"/>
        <end position="191"/>
    </location>
</feature>
<evidence type="ECO:0000313" key="3">
    <source>
        <dbReference type="EMBL" id="MFC4625169.1"/>
    </source>
</evidence>
<sequence length="198" mass="20960">MGRRSMRTAFISLGLALALAGCGTTPKLDTFSLSAGQVAKTARSHKSMQLLIQPPTALKALDSENIVVNTAPGSIEYLGGAQWGDRLTNIVQARLVQSFENSGLFGGIGRPGDGLAINYQVLTDLRVFGIRAYGGARTAVVDIAVRLMNDSSGEIRATRIFTATAPVRGTSNADYVRALNTAFEQVSAEIVNWTAATL</sequence>
<dbReference type="SUPFAM" id="SSF159594">
    <property type="entry name" value="XCC0632-like"/>
    <property type="match status" value="1"/>
</dbReference>
<dbReference type="RefSeq" id="WP_374829678.1">
    <property type="nucleotide sequence ID" value="NZ_JBHEEZ010000001.1"/>
</dbReference>
<reference evidence="4" key="1">
    <citation type="journal article" date="2019" name="Int. J. Syst. Evol. Microbiol.">
        <title>The Global Catalogue of Microorganisms (GCM) 10K type strain sequencing project: providing services to taxonomists for standard genome sequencing and annotation.</title>
        <authorList>
            <consortium name="The Broad Institute Genomics Platform"/>
            <consortium name="The Broad Institute Genome Sequencing Center for Infectious Disease"/>
            <person name="Wu L."/>
            <person name="Ma J."/>
        </authorList>
    </citation>
    <scope>NUCLEOTIDE SEQUENCE [LARGE SCALE GENOMIC DNA]</scope>
    <source>
        <strain evidence="4">CGMCC 1.15731</strain>
    </source>
</reference>
<proteinExistence type="predicted"/>
<feature type="chain" id="PRO_5046006332" evidence="1">
    <location>
        <begin position="21"/>
        <end position="198"/>
    </location>
</feature>
<gene>
    <name evidence="3" type="ORF">ACFO1V_08040</name>
</gene>
<organism evidence="3 4">
    <name type="scientific">Daeguia caeni</name>
    <dbReference type="NCBI Taxonomy" id="439612"/>
    <lineage>
        <taxon>Bacteria</taxon>
        <taxon>Pseudomonadati</taxon>
        <taxon>Pseudomonadota</taxon>
        <taxon>Alphaproteobacteria</taxon>
        <taxon>Hyphomicrobiales</taxon>
        <taxon>Brucellaceae</taxon>
        <taxon>Daeguia</taxon>
    </lineage>
</organism>
<evidence type="ECO:0000259" key="2">
    <source>
        <dbReference type="Pfam" id="PF03886"/>
    </source>
</evidence>
<comment type="caution">
    <text evidence="3">The sequence shown here is derived from an EMBL/GenBank/DDBJ whole genome shotgun (WGS) entry which is preliminary data.</text>
</comment>
<dbReference type="Pfam" id="PF03886">
    <property type="entry name" value="ABC_trans_aux"/>
    <property type="match status" value="1"/>
</dbReference>
<keyword evidence="4" id="KW-1185">Reference proteome</keyword>